<proteinExistence type="predicted"/>
<gene>
    <name evidence="1" type="ORF">UFOPK3772_03002</name>
</gene>
<reference evidence="1" key="1">
    <citation type="submission" date="2020-05" db="EMBL/GenBank/DDBJ databases">
        <authorList>
            <person name="Chiriac C."/>
            <person name="Salcher M."/>
            <person name="Ghai R."/>
            <person name="Kavagutti S V."/>
        </authorList>
    </citation>
    <scope>NUCLEOTIDE SEQUENCE</scope>
</reference>
<organism evidence="1">
    <name type="scientific">freshwater metagenome</name>
    <dbReference type="NCBI Taxonomy" id="449393"/>
    <lineage>
        <taxon>unclassified sequences</taxon>
        <taxon>metagenomes</taxon>
        <taxon>ecological metagenomes</taxon>
    </lineage>
</organism>
<accession>A0A6J7LH87</accession>
<dbReference type="EMBL" id="CAFBNE010000145">
    <property type="protein sequence ID" value="CAB4967621.1"/>
    <property type="molecule type" value="Genomic_DNA"/>
</dbReference>
<sequence length="95" mass="10071">MLDDSGHGGEAGVRAGKWISHLTDEVAAFAIMHDGVTRQAPAAAGEALPLSAYVSRSQRELTYGPGAPVLFSVGEARMVEDEMNPYVITQRRASA</sequence>
<name>A0A6J7LH87_9ZZZZ</name>
<protein>
    <submittedName>
        <fullName evidence="1">Unannotated protein</fullName>
    </submittedName>
</protein>
<dbReference type="AlphaFoldDB" id="A0A6J7LH87"/>
<evidence type="ECO:0000313" key="1">
    <source>
        <dbReference type="EMBL" id="CAB4967621.1"/>
    </source>
</evidence>